<feature type="domain" description="RRM" evidence="3">
    <location>
        <begin position="133"/>
        <end position="211"/>
    </location>
</feature>
<dbReference type="SMART" id="SM00360">
    <property type="entry name" value="RRM"/>
    <property type="match status" value="1"/>
</dbReference>
<feature type="region of interest" description="Disordered" evidence="2">
    <location>
        <begin position="1"/>
        <end position="42"/>
    </location>
</feature>
<feature type="region of interest" description="Disordered" evidence="2">
    <location>
        <begin position="61"/>
        <end position="130"/>
    </location>
</feature>
<feature type="region of interest" description="Disordered" evidence="2">
    <location>
        <begin position="367"/>
        <end position="392"/>
    </location>
</feature>
<dbReference type="FunFam" id="3.30.70.330:FF:001099">
    <property type="entry name" value="Putative RNA-binding protein"/>
    <property type="match status" value="1"/>
</dbReference>
<dbReference type="VEuPathDB" id="TriTrypDB:LPMP_230880"/>
<evidence type="ECO:0000256" key="1">
    <source>
        <dbReference type="PROSITE-ProRule" id="PRU00176"/>
    </source>
</evidence>
<evidence type="ECO:0000313" key="4">
    <source>
        <dbReference type="EMBL" id="AIN98538.1"/>
    </source>
</evidence>
<accession>A0A088RRD0</accession>
<organism evidence="4 5">
    <name type="scientific">Leishmania panamensis</name>
    <dbReference type="NCBI Taxonomy" id="5679"/>
    <lineage>
        <taxon>Eukaryota</taxon>
        <taxon>Discoba</taxon>
        <taxon>Euglenozoa</taxon>
        <taxon>Kinetoplastea</taxon>
        <taxon>Metakinetoplastina</taxon>
        <taxon>Trypanosomatida</taxon>
        <taxon>Trypanosomatidae</taxon>
        <taxon>Leishmaniinae</taxon>
        <taxon>Leishmania</taxon>
        <taxon>Leishmania guyanensis species complex</taxon>
    </lineage>
</organism>
<feature type="region of interest" description="Disordered" evidence="2">
    <location>
        <begin position="212"/>
        <end position="276"/>
    </location>
</feature>
<sequence>MNTSPMSDTCQNNNSAKDFSLSFGSHTSGSQSESGISQRLDGTHNFATSSLLSLEGMPTTGVVAGQRSQPPDASLATTAGGAEPKVTSQALPKKGSRGAARAAFANADGPLARGQTATPPAESAKPKNQNVRRNVYISGVPPTYRSEDFRQLCQQFGRVEAAKLCVDNRNAPTKAYGFALYYSEESAASCIRGLNGSFLQGRCVQARLADSHATPQPLGDAGAAINTTLPPPSMQRDRRENNNRSRRSGASRRDSQGRRAACNNPIPSPSLHNNGMPLQMPFSPMGMAAAMPNGGAIPMPMAQYFPLMATAGGAVPTTTALTTSPVDGHMAVNTSPAAGFFTVTQAGCSPCTDRGFCPASTPLPGSLTPGGGATNGAQHGGTPAAMPTLSPGSMGLSPPLGSLHSSDSCSSLASVKATTKVNTNGGTRDAVSNNVNPQPVVTPFTFPFPNMAPMMQAGPAQMMVAATAVNGANPTEWMTPPAATTTLVYYPLPTGGYGAFPATAAAANGVSVYPRPSSPSGLPATTAASNPVASGAVPLAYFPIGALPMNSTATGMPALAPYLPSAPISVSNGGAEGFSAVPPNVIMMENGMGLQLQMLH</sequence>
<dbReference type="PROSITE" id="PS50102">
    <property type="entry name" value="RRM"/>
    <property type="match status" value="1"/>
</dbReference>
<dbReference type="AlphaFoldDB" id="A0A088RRD0"/>
<dbReference type="RefSeq" id="XP_010699245.1">
    <property type="nucleotide sequence ID" value="XM_010700943.1"/>
</dbReference>
<dbReference type="EMBL" id="CP009392">
    <property type="protein sequence ID" value="AIN98538.1"/>
    <property type="molecule type" value="Genomic_DNA"/>
</dbReference>
<dbReference type="KEGG" id="lpan:LPMP_230880"/>
<reference evidence="4 5" key="1">
    <citation type="journal article" date="2015" name="Sci. Rep.">
        <title>The genome of Leishmania panamensis: insights into genomics of the L. (Viannia) subgenus.</title>
        <authorList>
            <person name="Llanes A."/>
            <person name="Restrepo C.M."/>
            <person name="Vecchio G.D."/>
            <person name="Anguizola F.J."/>
            <person name="Lleonart R."/>
        </authorList>
    </citation>
    <scope>NUCLEOTIDE SEQUENCE [LARGE SCALE GENOMIC DNA]</scope>
    <source>
        <strain evidence="4 5">MHOM/PA/94/PSC-1</strain>
    </source>
</reference>
<dbReference type="SUPFAM" id="SSF54928">
    <property type="entry name" value="RNA-binding domain, RBD"/>
    <property type="match status" value="1"/>
</dbReference>
<dbReference type="InterPro" id="IPR012677">
    <property type="entry name" value="Nucleotide-bd_a/b_plait_sf"/>
</dbReference>
<keyword evidence="5" id="KW-1185">Reference proteome</keyword>
<dbReference type="GeneID" id="22575293"/>
<gene>
    <name evidence="4" type="ORF">LPMP_230880</name>
</gene>
<dbReference type="PANTHER" id="PTHR48037">
    <property type="entry name" value="ATPASE E1"/>
    <property type="match status" value="1"/>
</dbReference>
<protein>
    <submittedName>
        <fullName evidence="4">RNA-binding protein, putative</fullName>
    </submittedName>
</protein>
<keyword evidence="1" id="KW-0694">RNA-binding</keyword>
<evidence type="ECO:0000313" key="5">
    <source>
        <dbReference type="Proteomes" id="UP000063063"/>
    </source>
</evidence>
<feature type="compositionally biased region" description="Polar residues" evidence="2">
    <location>
        <begin position="1"/>
        <end position="37"/>
    </location>
</feature>
<feature type="compositionally biased region" description="Low complexity" evidence="2">
    <location>
        <begin position="375"/>
        <end position="392"/>
    </location>
</feature>
<dbReference type="GO" id="GO:0003723">
    <property type="term" value="F:RNA binding"/>
    <property type="evidence" value="ECO:0007669"/>
    <property type="project" value="UniProtKB-UniRule"/>
</dbReference>
<dbReference type="InterPro" id="IPR035979">
    <property type="entry name" value="RBD_domain_sf"/>
</dbReference>
<name>A0A088RRD0_LEIPA</name>
<feature type="compositionally biased region" description="Polar residues" evidence="2">
    <location>
        <begin position="66"/>
        <end position="77"/>
    </location>
</feature>
<dbReference type="InterPro" id="IPR000504">
    <property type="entry name" value="RRM_dom"/>
</dbReference>
<dbReference type="Gene3D" id="3.30.70.330">
    <property type="match status" value="1"/>
</dbReference>
<dbReference type="Pfam" id="PF00076">
    <property type="entry name" value="RRM_1"/>
    <property type="match status" value="1"/>
</dbReference>
<dbReference type="eggNOG" id="KOG4733">
    <property type="taxonomic scope" value="Eukaryota"/>
</dbReference>
<dbReference type="Proteomes" id="UP000063063">
    <property type="component" value="Chromosome 23"/>
</dbReference>
<evidence type="ECO:0000256" key="2">
    <source>
        <dbReference type="SAM" id="MobiDB-lite"/>
    </source>
</evidence>
<dbReference type="OrthoDB" id="267639at2759"/>
<evidence type="ECO:0000259" key="3">
    <source>
        <dbReference type="PROSITE" id="PS50102"/>
    </source>
</evidence>
<dbReference type="VEuPathDB" id="TriTrypDB:LPAL13_230014900"/>
<dbReference type="PANTHER" id="PTHR48037:SF1">
    <property type="entry name" value="RRM DOMAIN-CONTAINING PROTEIN"/>
    <property type="match status" value="1"/>
</dbReference>
<proteinExistence type="predicted"/>